<name>A0A1Y5SBT0_9RHOB</name>
<protein>
    <submittedName>
        <fullName evidence="2">Putative acetyltransferase</fullName>
    </submittedName>
</protein>
<dbReference type="SUPFAM" id="SSF55729">
    <property type="entry name" value="Acyl-CoA N-acyltransferases (Nat)"/>
    <property type="match status" value="1"/>
</dbReference>
<keyword evidence="2" id="KW-0808">Transferase</keyword>
<sequence>MHAPDRAALFAALEATWPAARCEAHGPWLIRFGAGGGKRVSAATPTGPVSASDIPQAEEAMRALGQAPLFMIRSEDAALDAALQARGYAVVDPVALYVAPIERLAAIETERLSGFAIWPPLAIQEEIWAEAGIGPARLAVMERAKGPKAAILGRADARAAGTAFVALHGEIAMIHALEVSPRMRRKQTGRRMMGVAAQWAQKAGARWIALAVTRENMPANALYASLGMASVETYHYRIPVSAEAHTA</sequence>
<dbReference type="InterPro" id="IPR016181">
    <property type="entry name" value="Acyl_CoA_acyltransferase"/>
</dbReference>
<dbReference type="Pfam" id="PF00583">
    <property type="entry name" value="Acetyltransf_1"/>
    <property type="match status" value="1"/>
</dbReference>
<reference evidence="2 3" key="1">
    <citation type="submission" date="2017-03" db="EMBL/GenBank/DDBJ databases">
        <authorList>
            <person name="Afonso C.L."/>
            <person name="Miller P.J."/>
            <person name="Scott M.A."/>
            <person name="Spackman E."/>
            <person name="Goraichik I."/>
            <person name="Dimitrov K.M."/>
            <person name="Suarez D.L."/>
            <person name="Swayne D.E."/>
        </authorList>
    </citation>
    <scope>NUCLEOTIDE SEQUENCE [LARGE SCALE GENOMIC DNA]</scope>
    <source>
        <strain evidence="2 3">CECT 7680</strain>
    </source>
</reference>
<accession>A0A1Y5SBT0</accession>
<dbReference type="AlphaFoldDB" id="A0A1Y5SBT0"/>
<proteinExistence type="predicted"/>
<dbReference type="Gene3D" id="3.40.630.30">
    <property type="match status" value="1"/>
</dbReference>
<dbReference type="PROSITE" id="PS51186">
    <property type="entry name" value="GNAT"/>
    <property type="match status" value="1"/>
</dbReference>
<feature type="domain" description="N-acetyltransferase" evidence="1">
    <location>
        <begin position="94"/>
        <end position="247"/>
    </location>
</feature>
<keyword evidence="3" id="KW-1185">Reference proteome</keyword>
<organism evidence="2 3">
    <name type="scientific">Pseudoruegeria aquimaris</name>
    <dbReference type="NCBI Taxonomy" id="393663"/>
    <lineage>
        <taxon>Bacteria</taxon>
        <taxon>Pseudomonadati</taxon>
        <taxon>Pseudomonadota</taxon>
        <taxon>Alphaproteobacteria</taxon>
        <taxon>Rhodobacterales</taxon>
        <taxon>Roseobacteraceae</taxon>
        <taxon>Pseudoruegeria</taxon>
    </lineage>
</organism>
<dbReference type="CDD" id="cd04301">
    <property type="entry name" value="NAT_SF"/>
    <property type="match status" value="1"/>
</dbReference>
<dbReference type="OrthoDB" id="7301318at2"/>
<gene>
    <name evidence="2" type="ORF">PSA7680_01672</name>
</gene>
<evidence type="ECO:0000259" key="1">
    <source>
        <dbReference type="PROSITE" id="PS51186"/>
    </source>
</evidence>
<dbReference type="InterPro" id="IPR000182">
    <property type="entry name" value="GNAT_dom"/>
</dbReference>
<evidence type="ECO:0000313" key="3">
    <source>
        <dbReference type="Proteomes" id="UP000193409"/>
    </source>
</evidence>
<dbReference type="Proteomes" id="UP000193409">
    <property type="component" value="Unassembled WGS sequence"/>
</dbReference>
<evidence type="ECO:0000313" key="2">
    <source>
        <dbReference type="EMBL" id="SLN35598.1"/>
    </source>
</evidence>
<dbReference type="EMBL" id="FWFQ01000010">
    <property type="protein sequence ID" value="SLN35598.1"/>
    <property type="molecule type" value="Genomic_DNA"/>
</dbReference>
<dbReference type="RefSeq" id="WP_085868248.1">
    <property type="nucleotide sequence ID" value="NZ_FWFQ01000010.1"/>
</dbReference>
<dbReference type="GO" id="GO:0016747">
    <property type="term" value="F:acyltransferase activity, transferring groups other than amino-acyl groups"/>
    <property type="evidence" value="ECO:0007669"/>
    <property type="project" value="InterPro"/>
</dbReference>